<evidence type="ECO:0000256" key="10">
    <source>
        <dbReference type="ARBA" id="ARBA00023136"/>
    </source>
</evidence>
<dbReference type="GO" id="GO:0005886">
    <property type="term" value="C:plasma membrane"/>
    <property type="evidence" value="ECO:0007669"/>
    <property type="project" value="UniProtKB-SubCell"/>
</dbReference>
<reference evidence="21" key="1">
    <citation type="submission" date="2025-08" db="UniProtKB">
        <authorList>
            <consortium name="Ensembl"/>
        </authorList>
    </citation>
    <scope>IDENTIFICATION</scope>
</reference>
<feature type="compositionally biased region" description="Basic and acidic residues" evidence="17">
    <location>
        <begin position="1109"/>
        <end position="1120"/>
    </location>
</feature>
<feature type="chain" id="PRO_5014331172" description="Protocadherin-19" evidence="19">
    <location>
        <begin position="22"/>
        <end position="1148"/>
    </location>
</feature>
<keyword evidence="8" id="KW-0130">Cell adhesion</keyword>
<evidence type="ECO:0000256" key="2">
    <source>
        <dbReference type="ARBA" id="ARBA00022475"/>
    </source>
</evidence>
<evidence type="ECO:0000256" key="5">
    <source>
        <dbReference type="ARBA" id="ARBA00022729"/>
    </source>
</evidence>
<sequence>MESLLLPVLLLLAVLWTQAAALINLKYSVEEEQRAGTVIANVAKDAREAGFALDSRQASAFRVVSNSAPHLVDINPSSGLLVTKQKIDRDLLCRQSPKCIISLEVMSSSMEICVIKVEIKDLNDNAPSFPAAQMELEISEAASPGTRIPLDSAYDPDSGSFGVQTYELTPNELFGLEIKTRGDGSRFAELVVEKSLDRETQSHYSFRITALDGGDPPRLGTVGLSIKVTDSNDNNPVFSESTYSVSVPENSPPNTPVIRLNASDPDEGTNGQVVYSFYGYVNDRTRELFQIDPHSGLVTVTGALDYEEGHVYELDVQAKDLGPNSIPAHCKVTVSVLDTNDNPPVINLLSVNSELVEVSESAPPGYVIALVRVSDRDSGLNGRVQCRLLGNVPFRLQEYESFSTILVDGRLDREQHDQYNLTIQARDGGVPMLQSAKSFTVLISDENDNHPHFSKPYYQVIVQENNTPGAYLLSVSARDPDLGLNGSVSYQIVPSQVRDMPVFTYVSINPNSGDIYALRSFNHEQTKAFEFKVLAKDGGLPSLQSNATVRVIILDVNDNTPVITAPPLINGTAEVYIPRNAGIGYLVTIVKAEDYDEGENGRVTYDMTEGDRGFFEIDQVNGEVRTTRTFGESSKSSYELIVVAHDHGKTSLSASALVLIYLSPALDAQESMGSVNLSLIFIIALGSIAGILFVTMIFVAIKCKRDNKEIRTYNCSNCLTITCLLGCFIKGQNSKCLHCISVSPISEEQDKKTEEKVSLRGKRIAEYSYGHQKKSSKKKKISKNDIRLVPRDVEETDKMNVVSCSSLTSSLNYFDYHQQTLPLGCRRSESTFLNVENQNTRNTSANHIYHHSFNSQGPQQPDLIINGVPLPETENYSFDSNYVNSRAHLIKSSSTFKDLEGNSLKDSGHEESDQTDSEHDVQRSLYCDTAVNDVLNTSVTSMGSQMPDHDQNEGFHCREECRILGHSDRCWMPRNPMPIRSKSPEHVRNIIALSIEATAADVEAYDDCGPTKRTFATFGKDVSDHPAEERPTLKGKRTVDVTICSPKVSSVIREAGNGCEAISPVTSPLHLKSPLPTKPSVSYTIALAPPARDLEQYVSNVNNGPARPSEAEPRGADSEKVMHEVNPILKEGRHKESPGVKRLKDIVL</sequence>
<dbReference type="Pfam" id="PF00028">
    <property type="entry name" value="Cadherin"/>
    <property type="match status" value="5"/>
</dbReference>
<dbReference type="Bgee" id="ENSMNEG00000037156">
    <property type="expression patterns" value="Expressed in temporal lobe"/>
</dbReference>
<evidence type="ECO:0000256" key="17">
    <source>
        <dbReference type="SAM" id="MobiDB-lite"/>
    </source>
</evidence>
<evidence type="ECO:0000256" key="3">
    <source>
        <dbReference type="ARBA" id="ARBA00022692"/>
    </source>
</evidence>
<evidence type="ECO:0000256" key="1">
    <source>
        <dbReference type="ARBA" id="ARBA00004251"/>
    </source>
</evidence>
<keyword evidence="6" id="KW-0677">Repeat</keyword>
<dbReference type="GO" id="GO:0005509">
    <property type="term" value="F:calcium ion binding"/>
    <property type="evidence" value="ECO:0007669"/>
    <property type="project" value="UniProtKB-UniRule"/>
</dbReference>
<dbReference type="PANTHER" id="PTHR24028">
    <property type="entry name" value="CADHERIN-87A"/>
    <property type="match status" value="1"/>
</dbReference>
<dbReference type="FunFam" id="2.60.40.60:FF:000099">
    <property type="entry name" value="protocadherin-19 isoform X2"/>
    <property type="match status" value="1"/>
</dbReference>
<dbReference type="SMART" id="SM00112">
    <property type="entry name" value="CA"/>
    <property type="match status" value="6"/>
</dbReference>
<evidence type="ECO:0000256" key="15">
    <source>
        <dbReference type="ARBA" id="ARBA00072300"/>
    </source>
</evidence>
<keyword evidence="10 18" id="KW-0472">Membrane</keyword>
<feature type="compositionally biased region" description="Basic and acidic residues" evidence="17">
    <location>
        <begin position="906"/>
        <end position="921"/>
    </location>
</feature>
<dbReference type="GO" id="GO:0007156">
    <property type="term" value="P:homophilic cell adhesion via plasma membrane adhesion molecules"/>
    <property type="evidence" value="ECO:0007669"/>
    <property type="project" value="InterPro"/>
</dbReference>
<keyword evidence="3 18" id="KW-0812">Transmembrane</keyword>
<dbReference type="InterPro" id="IPR015919">
    <property type="entry name" value="Cadherin-like_sf"/>
</dbReference>
<reference evidence="21" key="2">
    <citation type="submission" date="2025-09" db="UniProtKB">
        <authorList>
            <consortium name="Ensembl"/>
        </authorList>
    </citation>
    <scope>IDENTIFICATION</scope>
</reference>
<feature type="transmembrane region" description="Helical" evidence="18">
    <location>
        <begin position="679"/>
        <end position="701"/>
    </location>
</feature>
<proteinExistence type="predicted"/>
<feature type="domain" description="Cadherin" evidence="20">
    <location>
        <begin position="130"/>
        <end position="238"/>
    </location>
</feature>
<evidence type="ECO:0000256" key="6">
    <source>
        <dbReference type="ARBA" id="ARBA00022737"/>
    </source>
</evidence>
<dbReference type="GeneTree" id="ENSGT00940000159162"/>
<dbReference type="PROSITE" id="PS00232">
    <property type="entry name" value="CADHERIN_1"/>
    <property type="match status" value="2"/>
</dbReference>
<dbReference type="FunFam" id="2.60.40.60:FF:000002">
    <property type="entry name" value="Protocadherin alpha 2"/>
    <property type="match status" value="1"/>
</dbReference>
<dbReference type="Proteomes" id="UP000233120">
    <property type="component" value="Unassembled WGS sequence"/>
</dbReference>
<feature type="domain" description="Cadherin" evidence="20">
    <location>
        <begin position="239"/>
        <end position="346"/>
    </location>
</feature>
<dbReference type="GeneID" id="105499288"/>
<accession>A0A2K6CV06</accession>
<keyword evidence="2" id="KW-1003">Cell membrane</keyword>
<evidence type="ECO:0000256" key="7">
    <source>
        <dbReference type="ARBA" id="ARBA00022837"/>
    </source>
</evidence>
<feature type="region of interest" description="Disordered" evidence="17">
    <location>
        <begin position="1100"/>
        <end position="1120"/>
    </location>
</feature>
<keyword evidence="5 19" id="KW-0732">Signal</keyword>
<dbReference type="InterPro" id="IPR050174">
    <property type="entry name" value="Protocadherin/Cadherin-CA"/>
</dbReference>
<name>A0A2K6CV06_MACNE</name>
<evidence type="ECO:0000259" key="20">
    <source>
        <dbReference type="PROSITE" id="PS50268"/>
    </source>
</evidence>
<feature type="domain" description="Cadherin" evidence="20">
    <location>
        <begin position="454"/>
        <end position="563"/>
    </location>
</feature>
<keyword evidence="7 16" id="KW-0106">Calcium</keyword>
<feature type="region of interest" description="Disordered" evidence="17">
    <location>
        <begin position="901"/>
        <end position="921"/>
    </location>
</feature>
<dbReference type="InterPro" id="IPR013164">
    <property type="entry name" value="Cadherin_N"/>
</dbReference>
<evidence type="ECO:0000256" key="14">
    <source>
        <dbReference type="ARBA" id="ARBA00062822"/>
    </source>
</evidence>
<keyword evidence="11" id="KW-1015">Disulfide bond</keyword>
<dbReference type="STRING" id="9545.ENSMNEP00000027505"/>
<dbReference type="OrthoDB" id="6252479at2759"/>
<dbReference type="FunFam" id="2.60.40.60:FF:000001">
    <property type="entry name" value="Protocadherin alpha 2"/>
    <property type="match status" value="1"/>
</dbReference>
<evidence type="ECO:0000256" key="9">
    <source>
        <dbReference type="ARBA" id="ARBA00022989"/>
    </source>
</evidence>
<keyword evidence="22" id="KW-1185">Reference proteome</keyword>
<comment type="subcellular location">
    <subcellularLocation>
        <location evidence="1">Cell membrane</location>
        <topology evidence="1">Single-pass type I membrane protein</topology>
    </subcellularLocation>
</comment>
<evidence type="ECO:0000256" key="8">
    <source>
        <dbReference type="ARBA" id="ARBA00022889"/>
    </source>
</evidence>
<dbReference type="FunFam" id="2.60.40.60:FF:000042">
    <property type="entry name" value="protocadherin-19 isoform X1"/>
    <property type="match status" value="1"/>
</dbReference>
<dbReference type="SUPFAM" id="SSF49313">
    <property type="entry name" value="Cadherin-like"/>
    <property type="match status" value="5"/>
</dbReference>
<feature type="signal peptide" evidence="19">
    <location>
        <begin position="1"/>
        <end position="21"/>
    </location>
</feature>
<dbReference type="Gene3D" id="2.60.40.60">
    <property type="entry name" value="Cadherins"/>
    <property type="match status" value="6"/>
</dbReference>
<feature type="domain" description="Cadherin" evidence="20">
    <location>
        <begin position="350"/>
        <end position="453"/>
    </location>
</feature>
<feature type="domain" description="Cadherin" evidence="20">
    <location>
        <begin position="569"/>
        <end position="672"/>
    </location>
</feature>
<dbReference type="KEGG" id="mni:105499288"/>
<evidence type="ECO:0000256" key="18">
    <source>
        <dbReference type="SAM" id="Phobius"/>
    </source>
</evidence>
<evidence type="ECO:0000256" key="4">
    <source>
        <dbReference type="ARBA" id="ARBA00022723"/>
    </source>
</evidence>
<organism evidence="21 22">
    <name type="scientific">Macaca nemestrina</name>
    <name type="common">Pig-tailed macaque</name>
    <dbReference type="NCBI Taxonomy" id="9545"/>
    <lineage>
        <taxon>Eukaryota</taxon>
        <taxon>Metazoa</taxon>
        <taxon>Chordata</taxon>
        <taxon>Craniata</taxon>
        <taxon>Vertebrata</taxon>
        <taxon>Euteleostomi</taxon>
        <taxon>Mammalia</taxon>
        <taxon>Eutheria</taxon>
        <taxon>Euarchontoglires</taxon>
        <taxon>Primates</taxon>
        <taxon>Haplorrhini</taxon>
        <taxon>Catarrhini</taxon>
        <taxon>Cercopithecidae</taxon>
        <taxon>Cercopithecinae</taxon>
        <taxon>Macaca</taxon>
    </lineage>
</organism>
<keyword evidence="4" id="KW-0479">Metal-binding</keyword>
<dbReference type="FunFam" id="2.60.40.60:FF:000007">
    <property type="entry name" value="Protocadherin alpha 2"/>
    <property type="match status" value="1"/>
</dbReference>
<evidence type="ECO:0000313" key="21">
    <source>
        <dbReference type="Ensembl" id="ENSMNEP00000027505.1"/>
    </source>
</evidence>
<dbReference type="Pfam" id="PF08266">
    <property type="entry name" value="Cadherin_2"/>
    <property type="match status" value="1"/>
</dbReference>
<gene>
    <name evidence="21" type="primary">PCDH19</name>
</gene>
<comment type="subunit">
    <text evidence="14">Homodimer; antiparallel.</text>
</comment>
<evidence type="ECO:0000313" key="22">
    <source>
        <dbReference type="Proteomes" id="UP000233120"/>
    </source>
</evidence>
<evidence type="ECO:0000256" key="13">
    <source>
        <dbReference type="ARBA" id="ARBA00055507"/>
    </source>
</evidence>
<dbReference type="AlphaFoldDB" id="A0A2K6CV06"/>
<evidence type="ECO:0000256" key="11">
    <source>
        <dbReference type="ARBA" id="ARBA00023157"/>
    </source>
</evidence>
<dbReference type="InterPro" id="IPR020894">
    <property type="entry name" value="Cadherin_CS"/>
</dbReference>
<dbReference type="FunFam" id="2.60.40.60:FF:000088">
    <property type="entry name" value="protocadherin-19 isoform X2"/>
    <property type="match status" value="1"/>
</dbReference>
<evidence type="ECO:0000256" key="12">
    <source>
        <dbReference type="ARBA" id="ARBA00023180"/>
    </source>
</evidence>
<dbReference type="PRINTS" id="PR00205">
    <property type="entry name" value="CADHERIN"/>
</dbReference>
<keyword evidence="12" id="KW-0325">Glycoprotein</keyword>
<comment type="function">
    <text evidence="13">Calcium-dependent cell-adhesion protein.</text>
</comment>
<dbReference type="InterPro" id="IPR002126">
    <property type="entry name" value="Cadherin-like_dom"/>
</dbReference>
<dbReference type="PROSITE" id="PS50268">
    <property type="entry name" value="CADHERIN_2"/>
    <property type="match status" value="6"/>
</dbReference>
<dbReference type="CDD" id="cd11304">
    <property type="entry name" value="Cadherin_repeat"/>
    <property type="match status" value="6"/>
</dbReference>
<keyword evidence="9 18" id="KW-1133">Transmembrane helix</keyword>
<dbReference type="PANTHER" id="PTHR24028:SF40">
    <property type="entry name" value="PROTOCADHERIN-19"/>
    <property type="match status" value="1"/>
</dbReference>
<protein>
    <recommendedName>
        <fullName evidence="15">Protocadherin-19</fullName>
    </recommendedName>
</protein>
<evidence type="ECO:0000256" key="16">
    <source>
        <dbReference type="PROSITE-ProRule" id="PRU00043"/>
    </source>
</evidence>
<evidence type="ECO:0000256" key="19">
    <source>
        <dbReference type="SAM" id="SignalP"/>
    </source>
</evidence>
<dbReference type="Ensembl" id="ENSMNET00000051798.1">
    <property type="protein sequence ID" value="ENSMNEP00000027505.1"/>
    <property type="gene ID" value="ENSMNEG00000037156.1"/>
</dbReference>
<feature type="domain" description="Cadherin" evidence="20">
    <location>
        <begin position="28"/>
        <end position="129"/>
    </location>
</feature>